<evidence type="ECO:0000256" key="8">
    <source>
        <dbReference type="ARBA" id="ARBA00023170"/>
    </source>
</evidence>
<sequence length="756" mass="85339">MKTHHYLKILFLCNLLIVNTLYIDAQGLKGKIISNGKAAEFVNITLSNQKGIGTQADIEGNFLLKNIPVGRQIIRISGVGYKTTQRTVQIQKDKISTVSFEIEPDQTALNEVVVSGTMKETMVNLSSTPIEIYTPTFFKKNPTPNLFEALTMVNGVRPQLNCSVCNTGDIHINGMEGAYTMITIDGMPIVSALSTVYGLSGIPNSMVERIEVVKGPASTLYGSEAVGGLINVITKNPIKAPLVSLDYNATSYGEHTFDGAVKAKIGTANTMISANYFNFQNRIDKNHDGFTDVTLQNRISVFNKWSFQRKQNRIFTLAGRYVNEDRFGGELNWQKSDRGNDKIYGESIYTKRWEVIGNYQLPINNQQVNLQFSYNNHDQNSVYGNKPYIAQQEIAFGQLIWDKKLGKNHDALFGVALRYTFYDDNNTLTQDENDSTINKPSKTFLPGIFAQDEIKLSKRNTLLLGVRYDYNDIHGGIASPRVNWKYNSEKADIIRLSFGTGYRVVNLFSEDETVYSGSRKVEIRSALNPEKSWNTNLNYQKTITHQMGFVSIDASVFYTYFKNKVVADYDTDPTKVIFDNLKGYGELKGASINIDANFTNGIKFTIGGTYTDIYRIENDIKIRQKKTPIFTTNYAISYTHPKTQITFDFTGNIYGSMDIPLITNDIREANSPVFNISNLQISRRFNNGLQIYAGAKNLFNFFPEQKIVYQSNELHPEQIKDSAWGVFPKGYYFNTDASYAPIQGIRGFLGVRWNLF</sequence>
<evidence type="ECO:0000313" key="14">
    <source>
        <dbReference type="EMBL" id="PWK17818.1"/>
    </source>
</evidence>
<dbReference type="GO" id="GO:0044718">
    <property type="term" value="P:siderophore transmembrane transport"/>
    <property type="evidence" value="ECO:0007669"/>
    <property type="project" value="TreeGrafter"/>
</dbReference>
<dbReference type="Gene3D" id="2.40.170.20">
    <property type="entry name" value="TonB-dependent receptor, beta-barrel domain"/>
    <property type="match status" value="1"/>
</dbReference>
<accession>A0A316DJK8</accession>
<keyword evidence="9 10" id="KW-0998">Cell outer membrane</keyword>
<keyword evidence="15" id="KW-1185">Reference proteome</keyword>
<dbReference type="PANTHER" id="PTHR30069">
    <property type="entry name" value="TONB-DEPENDENT OUTER MEMBRANE RECEPTOR"/>
    <property type="match status" value="1"/>
</dbReference>
<evidence type="ECO:0000256" key="2">
    <source>
        <dbReference type="ARBA" id="ARBA00022448"/>
    </source>
</evidence>
<dbReference type="AlphaFoldDB" id="A0A316DJK8"/>
<evidence type="ECO:0000256" key="1">
    <source>
        <dbReference type="ARBA" id="ARBA00004571"/>
    </source>
</evidence>
<evidence type="ECO:0000256" key="7">
    <source>
        <dbReference type="ARBA" id="ARBA00023136"/>
    </source>
</evidence>
<gene>
    <name evidence="14" type="ORF">LV89_04265</name>
</gene>
<keyword evidence="8 14" id="KW-0675">Receptor</keyword>
<dbReference type="InterPro" id="IPR037066">
    <property type="entry name" value="Plug_dom_sf"/>
</dbReference>
<dbReference type="GO" id="GO:0009279">
    <property type="term" value="C:cell outer membrane"/>
    <property type="evidence" value="ECO:0007669"/>
    <property type="project" value="UniProtKB-SubCell"/>
</dbReference>
<dbReference type="Gene3D" id="2.170.130.10">
    <property type="entry name" value="TonB-dependent receptor, plug domain"/>
    <property type="match status" value="1"/>
</dbReference>
<proteinExistence type="inferred from homology"/>
<dbReference type="InterPro" id="IPR000531">
    <property type="entry name" value="Beta-barrel_TonB"/>
</dbReference>
<evidence type="ECO:0000313" key="15">
    <source>
        <dbReference type="Proteomes" id="UP000245489"/>
    </source>
</evidence>
<dbReference type="PANTHER" id="PTHR30069:SF29">
    <property type="entry name" value="HEMOGLOBIN AND HEMOGLOBIN-HAPTOGLOBIN-BINDING PROTEIN 1-RELATED"/>
    <property type="match status" value="1"/>
</dbReference>
<evidence type="ECO:0000256" key="3">
    <source>
        <dbReference type="ARBA" id="ARBA00022452"/>
    </source>
</evidence>
<dbReference type="Pfam" id="PF00593">
    <property type="entry name" value="TonB_dep_Rec_b-barrel"/>
    <property type="match status" value="1"/>
</dbReference>
<evidence type="ECO:0000256" key="6">
    <source>
        <dbReference type="ARBA" id="ARBA00023077"/>
    </source>
</evidence>
<evidence type="ECO:0000259" key="13">
    <source>
        <dbReference type="Pfam" id="PF07715"/>
    </source>
</evidence>
<protein>
    <submittedName>
        <fullName evidence="14">Outer membrane receptor for ferrienterochelin and colicins</fullName>
    </submittedName>
</protein>
<dbReference type="Proteomes" id="UP000245489">
    <property type="component" value="Unassembled WGS sequence"/>
</dbReference>
<evidence type="ECO:0000256" key="11">
    <source>
        <dbReference type="RuleBase" id="RU003357"/>
    </source>
</evidence>
<evidence type="ECO:0000256" key="4">
    <source>
        <dbReference type="ARBA" id="ARBA00022692"/>
    </source>
</evidence>
<name>A0A316DJK8_9BACT</name>
<feature type="domain" description="TonB-dependent receptor plug" evidence="13">
    <location>
        <begin position="128"/>
        <end position="228"/>
    </location>
</feature>
<dbReference type="EMBL" id="QGGO01000033">
    <property type="protein sequence ID" value="PWK17818.1"/>
    <property type="molecule type" value="Genomic_DNA"/>
</dbReference>
<organism evidence="14 15">
    <name type="scientific">Arcicella aurantiaca</name>
    <dbReference type="NCBI Taxonomy" id="591202"/>
    <lineage>
        <taxon>Bacteria</taxon>
        <taxon>Pseudomonadati</taxon>
        <taxon>Bacteroidota</taxon>
        <taxon>Cytophagia</taxon>
        <taxon>Cytophagales</taxon>
        <taxon>Flectobacillaceae</taxon>
        <taxon>Arcicella</taxon>
    </lineage>
</organism>
<evidence type="ECO:0000259" key="12">
    <source>
        <dbReference type="Pfam" id="PF00593"/>
    </source>
</evidence>
<comment type="caution">
    <text evidence="14">The sequence shown here is derived from an EMBL/GenBank/DDBJ whole genome shotgun (WGS) entry which is preliminary data.</text>
</comment>
<comment type="subcellular location">
    <subcellularLocation>
        <location evidence="1 10">Cell outer membrane</location>
        <topology evidence="1 10">Multi-pass membrane protein</topology>
    </subcellularLocation>
</comment>
<dbReference type="OrthoDB" id="1109239at2"/>
<dbReference type="PROSITE" id="PS52016">
    <property type="entry name" value="TONB_DEPENDENT_REC_3"/>
    <property type="match status" value="1"/>
</dbReference>
<keyword evidence="4 10" id="KW-0812">Transmembrane</keyword>
<feature type="domain" description="TonB-dependent receptor-like beta-barrel" evidence="12">
    <location>
        <begin position="289"/>
        <end position="698"/>
    </location>
</feature>
<comment type="similarity">
    <text evidence="10 11">Belongs to the TonB-dependent receptor family.</text>
</comment>
<keyword evidence="5" id="KW-0732">Signal</keyword>
<dbReference type="InterPro" id="IPR012910">
    <property type="entry name" value="Plug_dom"/>
</dbReference>
<dbReference type="InterPro" id="IPR008969">
    <property type="entry name" value="CarboxyPept-like_regulatory"/>
</dbReference>
<evidence type="ECO:0000256" key="9">
    <source>
        <dbReference type="ARBA" id="ARBA00023237"/>
    </source>
</evidence>
<keyword evidence="6 11" id="KW-0798">TonB box</keyword>
<reference evidence="14 15" key="1">
    <citation type="submission" date="2018-05" db="EMBL/GenBank/DDBJ databases">
        <title>Genomic Encyclopedia of Archaeal and Bacterial Type Strains, Phase II (KMG-II): from individual species to whole genera.</title>
        <authorList>
            <person name="Goeker M."/>
        </authorList>
    </citation>
    <scope>NUCLEOTIDE SEQUENCE [LARGE SCALE GENOMIC DNA]</scope>
    <source>
        <strain evidence="14 15">DSM 22214</strain>
    </source>
</reference>
<evidence type="ECO:0000256" key="10">
    <source>
        <dbReference type="PROSITE-ProRule" id="PRU01360"/>
    </source>
</evidence>
<dbReference type="GO" id="GO:0015344">
    <property type="term" value="F:siderophore uptake transmembrane transporter activity"/>
    <property type="evidence" value="ECO:0007669"/>
    <property type="project" value="TreeGrafter"/>
</dbReference>
<dbReference type="InterPro" id="IPR036942">
    <property type="entry name" value="Beta-barrel_TonB_sf"/>
</dbReference>
<dbReference type="InterPro" id="IPR039426">
    <property type="entry name" value="TonB-dep_rcpt-like"/>
</dbReference>
<evidence type="ECO:0000256" key="5">
    <source>
        <dbReference type="ARBA" id="ARBA00022729"/>
    </source>
</evidence>
<dbReference type="RefSeq" id="WP_109744926.1">
    <property type="nucleotide sequence ID" value="NZ_QGGO01000033.1"/>
</dbReference>
<dbReference type="Gene3D" id="2.60.40.1120">
    <property type="entry name" value="Carboxypeptidase-like, regulatory domain"/>
    <property type="match status" value="1"/>
</dbReference>
<keyword evidence="2 10" id="KW-0813">Transport</keyword>
<dbReference type="Pfam" id="PF13715">
    <property type="entry name" value="CarbopepD_reg_2"/>
    <property type="match status" value="1"/>
</dbReference>
<dbReference type="Pfam" id="PF07715">
    <property type="entry name" value="Plug"/>
    <property type="match status" value="1"/>
</dbReference>
<dbReference type="SUPFAM" id="SSF56935">
    <property type="entry name" value="Porins"/>
    <property type="match status" value="1"/>
</dbReference>
<dbReference type="SUPFAM" id="SSF49464">
    <property type="entry name" value="Carboxypeptidase regulatory domain-like"/>
    <property type="match status" value="1"/>
</dbReference>
<keyword evidence="3 10" id="KW-1134">Transmembrane beta strand</keyword>
<keyword evidence="7 10" id="KW-0472">Membrane</keyword>